<protein>
    <submittedName>
        <fullName evidence="1">Uncharacterized protein</fullName>
    </submittedName>
</protein>
<dbReference type="InParanoid" id="J0WPX6"/>
<proteinExistence type="predicted"/>
<keyword evidence="2" id="KW-1185">Reference proteome</keyword>
<organism evidence="1 2">
    <name type="scientific">Auricularia subglabra (strain TFB-10046 / SS5)</name>
    <name type="common">White-rot fungus</name>
    <name type="synonym">Auricularia delicata (strain TFB10046)</name>
    <dbReference type="NCBI Taxonomy" id="717982"/>
    <lineage>
        <taxon>Eukaryota</taxon>
        <taxon>Fungi</taxon>
        <taxon>Dikarya</taxon>
        <taxon>Basidiomycota</taxon>
        <taxon>Agaricomycotina</taxon>
        <taxon>Agaricomycetes</taxon>
        <taxon>Auriculariales</taxon>
        <taxon>Auriculariaceae</taxon>
        <taxon>Auricularia</taxon>
    </lineage>
</organism>
<sequence>MCAGHRPVVIALLPQAFAHGDAATPGAPSAEIAPASHRAFTFNIILGPIATRDRHASSI</sequence>
<reference evidence="2" key="1">
    <citation type="journal article" date="2012" name="Science">
        <title>The Paleozoic origin of enzymatic lignin decomposition reconstructed from 31 fungal genomes.</title>
        <authorList>
            <person name="Floudas D."/>
            <person name="Binder M."/>
            <person name="Riley R."/>
            <person name="Barry K."/>
            <person name="Blanchette R.A."/>
            <person name="Henrissat B."/>
            <person name="Martinez A.T."/>
            <person name="Otillar R."/>
            <person name="Spatafora J.W."/>
            <person name="Yadav J.S."/>
            <person name="Aerts A."/>
            <person name="Benoit I."/>
            <person name="Boyd A."/>
            <person name="Carlson A."/>
            <person name="Copeland A."/>
            <person name="Coutinho P.M."/>
            <person name="de Vries R.P."/>
            <person name="Ferreira P."/>
            <person name="Findley K."/>
            <person name="Foster B."/>
            <person name="Gaskell J."/>
            <person name="Glotzer D."/>
            <person name="Gorecki P."/>
            <person name="Heitman J."/>
            <person name="Hesse C."/>
            <person name="Hori C."/>
            <person name="Igarashi K."/>
            <person name="Jurgens J.A."/>
            <person name="Kallen N."/>
            <person name="Kersten P."/>
            <person name="Kohler A."/>
            <person name="Kuees U."/>
            <person name="Kumar T.K.A."/>
            <person name="Kuo A."/>
            <person name="LaButti K."/>
            <person name="Larrondo L.F."/>
            <person name="Lindquist E."/>
            <person name="Ling A."/>
            <person name="Lombard V."/>
            <person name="Lucas S."/>
            <person name="Lundell T."/>
            <person name="Martin R."/>
            <person name="McLaughlin D.J."/>
            <person name="Morgenstern I."/>
            <person name="Morin E."/>
            <person name="Murat C."/>
            <person name="Nagy L.G."/>
            <person name="Nolan M."/>
            <person name="Ohm R.A."/>
            <person name="Patyshakuliyeva A."/>
            <person name="Rokas A."/>
            <person name="Ruiz-Duenas F.J."/>
            <person name="Sabat G."/>
            <person name="Salamov A."/>
            <person name="Samejima M."/>
            <person name="Schmutz J."/>
            <person name="Slot J.C."/>
            <person name="St John F."/>
            <person name="Stenlid J."/>
            <person name="Sun H."/>
            <person name="Sun S."/>
            <person name="Syed K."/>
            <person name="Tsang A."/>
            <person name="Wiebenga A."/>
            <person name="Young D."/>
            <person name="Pisabarro A."/>
            <person name="Eastwood D.C."/>
            <person name="Martin F."/>
            <person name="Cullen D."/>
            <person name="Grigoriev I.V."/>
            <person name="Hibbett D.S."/>
        </authorList>
    </citation>
    <scope>NUCLEOTIDE SEQUENCE [LARGE SCALE GENOMIC DNA]</scope>
    <source>
        <strain evidence="2">TFB10046</strain>
    </source>
</reference>
<name>J0WPX6_AURST</name>
<gene>
    <name evidence="1" type="ORF">AURDEDRAFT_176479</name>
</gene>
<evidence type="ECO:0000313" key="1">
    <source>
        <dbReference type="EMBL" id="EJD34480.1"/>
    </source>
</evidence>
<dbReference type="KEGG" id="adl:AURDEDRAFT_176479"/>
<evidence type="ECO:0000313" key="2">
    <source>
        <dbReference type="Proteomes" id="UP000006514"/>
    </source>
</evidence>
<dbReference type="EMBL" id="JH687943">
    <property type="protein sequence ID" value="EJD34480.1"/>
    <property type="molecule type" value="Genomic_DNA"/>
</dbReference>
<accession>J0WPX6</accession>
<dbReference type="Proteomes" id="UP000006514">
    <property type="component" value="Unassembled WGS sequence"/>
</dbReference>
<dbReference type="AlphaFoldDB" id="J0WPX6"/>